<organism evidence="3 4">
    <name type="scientific">Drechslerella dactyloides</name>
    <name type="common">Nematode-trapping fungus</name>
    <name type="synonym">Arthrobotrys dactyloides</name>
    <dbReference type="NCBI Taxonomy" id="74499"/>
    <lineage>
        <taxon>Eukaryota</taxon>
        <taxon>Fungi</taxon>
        <taxon>Dikarya</taxon>
        <taxon>Ascomycota</taxon>
        <taxon>Pezizomycotina</taxon>
        <taxon>Orbiliomycetes</taxon>
        <taxon>Orbiliales</taxon>
        <taxon>Orbiliaceae</taxon>
        <taxon>Drechslerella</taxon>
    </lineage>
</organism>
<feature type="region of interest" description="Disordered" evidence="1">
    <location>
        <begin position="682"/>
        <end position="719"/>
    </location>
</feature>
<dbReference type="EMBL" id="JAQGDS010000011">
    <property type="protein sequence ID" value="KAJ6256985.1"/>
    <property type="molecule type" value="Genomic_DNA"/>
</dbReference>
<feature type="compositionally biased region" description="Pro residues" evidence="1">
    <location>
        <begin position="643"/>
        <end position="654"/>
    </location>
</feature>
<proteinExistence type="predicted"/>
<feature type="region of interest" description="Disordered" evidence="1">
    <location>
        <begin position="584"/>
        <end position="667"/>
    </location>
</feature>
<comment type="caution">
    <text evidence="3">The sequence shown here is derived from an EMBL/GenBank/DDBJ whole genome shotgun (WGS) entry which is preliminary data.</text>
</comment>
<gene>
    <name evidence="3" type="ORF">Dda_7868</name>
</gene>
<feature type="domain" description="PH" evidence="2">
    <location>
        <begin position="244"/>
        <end position="367"/>
    </location>
</feature>
<evidence type="ECO:0000259" key="2">
    <source>
        <dbReference type="PROSITE" id="PS50003"/>
    </source>
</evidence>
<dbReference type="PROSITE" id="PS50003">
    <property type="entry name" value="PH_DOMAIN"/>
    <property type="match status" value="1"/>
</dbReference>
<feature type="compositionally biased region" description="Low complexity" evidence="1">
    <location>
        <begin position="624"/>
        <end position="642"/>
    </location>
</feature>
<feature type="compositionally biased region" description="Polar residues" evidence="1">
    <location>
        <begin position="410"/>
        <end position="429"/>
    </location>
</feature>
<protein>
    <recommendedName>
        <fullName evidence="2">PH domain-containing protein</fullName>
    </recommendedName>
</protein>
<evidence type="ECO:0000256" key="1">
    <source>
        <dbReference type="SAM" id="MobiDB-lite"/>
    </source>
</evidence>
<evidence type="ECO:0000313" key="4">
    <source>
        <dbReference type="Proteomes" id="UP001221413"/>
    </source>
</evidence>
<dbReference type="InterPro" id="IPR001849">
    <property type="entry name" value="PH_domain"/>
</dbReference>
<feature type="compositionally biased region" description="Polar residues" evidence="1">
    <location>
        <begin position="584"/>
        <end position="594"/>
    </location>
</feature>
<feature type="compositionally biased region" description="Polar residues" evidence="1">
    <location>
        <begin position="126"/>
        <end position="147"/>
    </location>
</feature>
<keyword evidence="4" id="KW-1185">Reference proteome</keyword>
<name>A0AAD6IR33_DREDA</name>
<feature type="region of interest" description="Disordered" evidence="1">
    <location>
        <begin position="53"/>
        <end position="84"/>
    </location>
</feature>
<feature type="compositionally biased region" description="Low complexity" evidence="1">
    <location>
        <begin position="71"/>
        <end position="84"/>
    </location>
</feature>
<dbReference type="AlphaFoldDB" id="A0AAD6IR33"/>
<reference evidence="3" key="1">
    <citation type="submission" date="2023-01" db="EMBL/GenBank/DDBJ databases">
        <title>The chitinases involved in constricting ring structure development in the nematode-trapping fungus Drechslerella dactyloides.</title>
        <authorList>
            <person name="Wang R."/>
            <person name="Zhang L."/>
            <person name="Tang P."/>
            <person name="Li S."/>
            <person name="Liang L."/>
        </authorList>
    </citation>
    <scope>NUCLEOTIDE SEQUENCE</scope>
    <source>
        <strain evidence="3">YMF1.00031</strain>
    </source>
</reference>
<dbReference type="SUPFAM" id="SSF50729">
    <property type="entry name" value="PH domain-like"/>
    <property type="match status" value="1"/>
</dbReference>
<dbReference type="Proteomes" id="UP001221413">
    <property type="component" value="Unassembled WGS sequence"/>
</dbReference>
<feature type="compositionally biased region" description="Polar residues" evidence="1">
    <location>
        <begin position="440"/>
        <end position="459"/>
    </location>
</feature>
<evidence type="ECO:0000313" key="3">
    <source>
        <dbReference type="EMBL" id="KAJ6256985.1"/>
    </source>
</evidence>
<feature type="region of interest" description="Disordered" evidence="1">
    <location>
        <begin position="370"/>
        <end position="556"/>
    </location>
</feature>
<feature type="region of interest" description="Disordered" evidence="1">
    <location>
        <begin position="117"/>
        <end position="169"/>
    </location>
</feature>
<feature type="compositionally biased region" description="Pro residues" evidence="1">
    <location>
        <begin position="528"/>
        <end position="538"/>
    </location>
</feature>
<accession>A0AAD6IR33</accession>
<feature type="compositionally biased region" description="Polar residues" evidence="1">
    <location>
        <begin position="158"/>
        <end position="169"/>
    </location>
</feature>
<feature type="compositionally biased region" description="Polar residues" evidence="1">
    <location>
        <begin position="473"/>
        <end position="500"/>
    </location>
</feature>
<sequence>MSTTTTTTTTTASTTTLTFSGSDMDAISHVVHSSPAKSRKSFGITRKTSAVKLSGSSTHEKASLFSTPEHTTNTTTNNNNMHMPITLSSSTTKEKKSMAAGFLSYFFKPFRTQKTTPTKLKAPVTEPTTTVASVVSGQQPEATSSSSPRKDSKFEQELSVSKLNSLPSTPTAPRFSQALYIPGAEASIPAQILAYRNTSTDNPCLFIAFEQAIKSGVLTAPSIPPELIVKYQQDLEARSERRSRYMRKGSLSRSLDIHYAQKLFILTSSSLIQYGSEGSYDREPERLLKLRPDSLVFATDIFDGKHFVLQITSGGPDASPLSPDERRPSIMSRAAPKPRYDAHIILLVFDTAEDMQEWLLKIRTQISRLGGPSFEEHPQPSSKAGTIVEEDRSTSKTPSTFRRSIDSSRKNSTGGRKSDEIATSTSTALSHDGLVLDSLRTGSNSSRRGSQASLNTSPERPSVPDTNDRRRSNLSMAYSYSSTDLQLRSRPLSTTLGSEHTPTEPPASPTPTQLSVSSFAKRRSRGNLPPPIPIPVPSIPKRYSSAGPSGNLPSPVDIAHRRIRQNRKSSAPPSPDRVIELFSTSLPNPQSPNSAAVGMSRRPRPVSLATAPVAYHRKEYKAPNNNRRSVGSVSSAASAHGPPLHPPPSVPLPRLPDGTVGNLPKMPFPQISPYPQCVPPVPQIPIPVPHSPLALHSQSSADVPVARKHSITSLRLSRA</sequence>